<dbReference type="InterPro" id="IPR005585">
    <property type="entry name" value="DUF327"/>
</dbReference>
<keyword evidence="3" id="KW-1185">Reference proteome</keyword>
<protein>
    <recommendedName>
        <fullName evidence="4">DUF327 family protein</fullName>
    </recommendedName>
</protein>
<dbReference type="RefSeq" id="WP_094094722.1">
    <property type="nucleotide sequence ID" value="NZ_BMHF01000022.1"/>
</dbReference>
<reference evidence="3" key="1">
    <citation type="journal article" date="2019" name="Int. J. Syst. Evol. Microbiol.">
        <title>The Global Catalogue of Microorganisms (GCM) 10K type strain sequencing project: providing services to taxonomists for standard genome sequencing and annotation.</title>
        <authorList>
            <consortium name="The Broad Institute Genomics Platform"/>
            <consortium name="The Broad Institute Genome Sequencing Center for Infectious Disease"/>
            <person name="Wu L."/>
            <person name="Ma J."/>
        </authorList>
    </citation>
    <scope>NUCLEOTIDE SEQUENCE [LARGE SCALE GENOMIC DNA]</scope>
    <source>
        <strain evidence="3">CGMCC 1.15044</strain>
    </source>
</reference>
<dbReference type="Pfam" id="PF03885">
    <property type="entry name" value="DUF327"/>
    <property type="match status" value="1"/>
</dbReference>
<organism evidence="2 3">
    <name type="scientific">Paenibacillus physcomitrellae</name>
    <dbReference type="NCBI Taxonomy" id="1619311"/>
    <lineage>
        <taxon>Bacteria</taxon>
        <taxon>Bacillati</taxon>
        <taxon>Bacillota</taxon>
        <taxon>Bacilli</taxon>
        <taxon>Bacillales</taxon>
        <taxon>Paenibacillaceae</taxon>
        <taxon>Paenibacillus</taxon>
    </lineage>
</organism>
<gene>
    <name evidence="2" type="primary">yaaR</name>
    <name evidence="2" type="ORF">GCM10010917_40600</name>
</gene>
<dbReference type="Gene3D" id="1.20.120.490">
    <property type="entry name" value="Hypothetical protein TM1646-like domain"/>
    <property type="match status" value="1"/>
</dbReference>
<evidence type="ECO:0008006" key="4">
    <source>
        <dbReference type="Google" id="ProtNLM"/>
    </source>
</evidence>
<dbReference type="SUPFAM" id="SSF158397">
    <property type="entry name" value="TM1646-like"/>
    <property type="match status" value="1"/>
</dbReference>
<accession>A0ABQ1GWC7</accession>
<evidence type="ECO:0000256" key="1">
    <source>
        <dbReference type="SAM" id="MobiDB-lite"/>
    </source>
</evidence>
<evidence type="ECO:0000313" key="2">
    <source>
        <dbReference type="EMBL" id="GGA51248.1"/>
    </source>
</evidence>
<dbReference type="Proteomes" id="UP000609323">
    <property type="component" value="Unassembled WGS sequence"/>
</dbReference>
<sequence length="147" mass="16900">MKIEPGYRPLTSSRGLSEGAAKQVSSRSFSDAMQHQGEQSTQEELSRKLQEIHFQGDRLARSMTVRELKIYRMMVKRFLEETVRRGVGMKDTKGWDRRGRGKRYKLLDEIDASLLGMGEELLETEQGRLDLLQKIGEIRGLLINLAF</sequence>
<proteinExistence type="predicted"/>
<comment type="caution">
    <text evidence="2">The sequence shown here is derived from an EMBL/GenBank/DDBJ whole genome shotgun (WGS) entry which is preliminary data.</text>
</comment>
<dbReference type="EMBL" id="BMHF01000022">
    <property type="protein sequence ID" value="GGA51248.1"/>
    <property type="molecule type" value="Genomic_DNA"/>
</dbReference>
<dbReference type="InterPro" id="IPR024042">
    <property type="entry name" value="TM1646-like_dom_sf"/>
</dbReference>
<evidence type="ECO:0000313" key="3">
    <source>
        <dbReference type="Proteomes" id="UP000609323"/>
    </source>
</evidence>
<feature type="region of interest" description="Disordered" evidence="1">
    <location>
        <begin position="1"/>
        <end position="46"/>
    </location>
</feature>
<feature type="compositionally biased region" description="Polar residues" evidence="1">
    <location>
        <begin position="23"/>
        <end position="43"/>
    </location>
</feature>
<name>A0ABQ1GWC7_9BACL</name>